<evidence type="ECO:0000313" key="2">
    <source>
        <dbReference type="EMBL" id="TRM59635.1"/>
    </source>
</evidence>
<dbReference type="AlphaFoldDB" id="A0A550C4A4"/>
<feature type="transmembrane region" description="Helical" evidence="1">
    <location>
        <begin position="266"/>
        <end position="287"/>
    </location>
</feature>
<dbReference type="Proteomes" id="UP000320762">
    <property type="component" value="Unassembled WGS sequence"/>
</dbReference>
<keyword evidence="1" id="KW-1133">Transmembrane helix</keyword>
<name>A0A550C4A4_9AGAR</name>
<gene>
    <name evidence="2" type="ORF">BD626DRAFT_507852</name>
</gene>
<reference evidence="2 3" key="1">
    <citation type="journal article" date="2019" name="New Phytol.">
        <title>Comparative genomics reveals unique wood-decay strategies and fruiting body development in the Schizophyllaceae.</title>
        <authorList>
            <person name="Almasi E."/>
            <person name="Sahu N."/>
            <person name="Krizsan K."/>
            <person name="Balint B."/>
            <person name="Kovacs G.M."/>
            <person name="Kiss B."/>
            <person name="Cseklye J."/>
            <person name="Drula E."/>
            <person name="Henrissat B."/>
            <person name="Nagy I."/>
            <person name="Chovatia M."/>
            <person name="Adam C."/>
            <person name="LaButti K."/>
            <person name="Lipzen A."/>
            <person name="Riley R."/>
            <person name="Grigoriev I.V."/>
            <person name="Nagy L.G."/>
        </authorList>
    </citation>
    <scope>NUCLEOTIDE SEQUENCE [LARGE SCALE GENOMIC DNA]</scope>
    <source>
        <strain evidence="2 3">NL-1724</strain>
    </source>
</reference>
<dbReference type="OrthoDB" id="10591335at2759"/>
<keyword evidence="1" id="KW-0812">Transmembrane</keyword>
<accession>A0A550C4A4</accession>
<keyword evidence="3" id="KW-1185">Reference proteome</keyword>
<proteinExistence type="predicted"/>
<protein>
    <recommendedName>
        <fullName evidence="4">F-box domain-containing protein</fullName>
    </recommendedName>
</protein>
<comment type="caution">
    <text evidence="2">The sequence shown here is derived from an EMBL/GenBank/DDBJ whole genome shotgun (WGS) entry which is preliminary data.</text>
</comment>
<evidence type="ECO:0000256" key="1">
    <source>
        <dbReference type="SAM" id="Phobius"/>
    </source>
</evidence>
<sequence>MHLPQELVNEIVAYIKHGKNLKILLNLLQASSTVFSPQICLNLHHLPIHIETADDYSLLSSISSLSADILPSLRILTIEEAPDIRLRSLEYSICHRFSMDAPASRPSRYHRRAIYRAIQRPTLVSLSLAWAHFGHSDITEFGGLTLPPSLRKITLYCVSVAHESHFATQPAHPDGGAPGIEELRTDDISVPFARLMFRPPHPYPYRNLRTLSFNTYGRETSSQTANPSAVLLHANPHLEYLLLGTEAHNIPTHDLSKNTALKTLVISFYVSGMVFSVVNIAAMLNTFSRSNILERVFVSGISNNTMIEAEAEHWQALDVVLASKIHFPALLGVELDFCKGENMRCTPKIERLMRGTLERGVLDIREEFV</sequence>
<evidence type="ECO:0000313" key="3">
    <source>
        <dbReference type="Proteomes" id="UP000320762"/>
    </source>
</evidence>
<keyword evidence="1" id="KW-0472">Membrane</keyword>
<dbReference type="EMBL" id="VDMD01000027">
    <property type="protein sequence ID" value="TRM59635.1"/>
    <property type="molecule type" value="Genomic_DNA"/>
</dbReference>
<feature type="non-terminal residue" evidence="2">
    <location>
        <position position="369"/>
    </location>
</feature>
<organism evidence="2 3">
    <name type="scientific">Schizophyllum amplum</name>
    <dbReference type="NCBI Taxonomy" id="97359"/>
    <lineage>
        <taxon>Eukaryota</taxon>
        <taxon>Fungi</taxon>
        <taxon>Dikarya</taxon>
        <taxon>Basidiomycota</taxon>
        <taxon>Agaricomycotina</taxon>
        <taxon>Agaricomycetes</taxon>
        <taxon>Agaricomycetidae</taxon>
        <taxon>Agaricales</taxon>
        <taxon>Schizophyllaceae</taxon>
        <taxon>Schizophyllum</taxon>
    </lineage>
</organism>
<evidence type="ECO:0008006" key="4">
    <source>
        <dbReference type="Google" id="ProtNLM"/>
    </source>
</evidence>